<evidence type="ECO:0000313" key="2">
    <source>
        <dbReference type="EMBL" id="SMC81115.1"/>
    </source>
</evidence>
<sequence>SRLIGRKQPVSHLPRASSHNLGAAEPVDQTFLRIEPNRSHIFGGQVPEIPSRLSDLAWTKFSVPDRGDISELIDALVDLTQPSMLISLATQNLSAIIQQGIDVEDIDSDYDSMSASVPSIESHGQNEHREGPIFLIELIARLLPKAVDDDRDQVRNLAESWKQLPGKLGQRLWLHALREPKLFSPDEAMAGLAALSLDAFWSVRREIPLVLLECSGDANPDAIAKIEGRILSEAPEYYERFDLDDGQVDWREHARDTAVWLRLNMLQQANAISDVGREELAVILERREYLNRDVEDQDYFGSYSYGVRSVVGDPQPILEAPDEQRLEIAQKSLSRNDIDRREGWRAYCYADPKGAFDTLSNAPLNDANSLLWRDFVNSLSSPNKELFPATQELVFATFHILEAAPDDFLAKIIRQVADLYTRAPHSELPNHEGWWSRLFAVSVAFEKEPDNKDVDFYDAAINSPGGRLTEASLIDIENVRKSGADVTPWLIESISVAAKATGWQGTMARAALIRHLSFVTSIEGQEASQTLNTALSGQTPEAVGLRSVLVSQGQISSRASKLFPDAIKLGLKELDGNRSDAISAAAILLSPAISIIRGEASPEDWGLSLDDVTDILRSGSSSLREGASDVLAQWVEQIDGGPAQAWQTAIGPLLAKVWPQERALRVSGLTRNFTKLAVNSGTAFPEAYDQLKPYLMRLEKNRGVYPIQKSNTPEEFPHETLGLLWCLFGPGHTGNLSGVPEILERLIKADPDIEFDRRLQWLDQNAVHYS</sequence>
<evidence type="ECO:0000256" key="1">
    <source>
        <dbReference type="SAM" id="MobiDB-lite"/>
    </source>
</evidence>
<dbReference type="SUPFAM" id="SSF48371">
    <property type="entry name" value="ARM repeat"/>
    <property type="match status" value="1"/>
</dbReference>
<evidence type="ECO:0000313" key="3">
    <source>
        <dbReference type="Proteomes" id="UP000192330"/>
    </source>
</evidence>
<dbReference type="Proteomes" id="UP000192330">
    <property type="component" value="Unassembled WGS sequence"/>
</dbReference>
<dbReference type="STRING" id="1387277.SAMN06295998_106145"/>
<reference evidence="2 3" key="1">
    <citation type="submission" date="2017-04" db="EMBL/GenBank/DDBJ databases">
        <authorList>
            <person name="Afonso C.L."/>
            <person name="Miller P.J."/>
            <person name="Scott M.A."/>
            <person name="Spackman E."/>
            <person name="Goraichik I."/>
            <person name="Dimitrov K.M."/>
            <person name="Suarez D.L."/>
            <person name="Swayne D.E."/>
        </authorList>
    </citation>
    <scope>NUCLEOTIDE SEQUENCE [LARGE SCALE GENOMIC DNA]</scope>
    <source>
        <strain evidence="2 3">CGMCC 1.12644</strain>
    </source>
</reference>
<dbReference type="AlphaFoldDB" id="A0A1W2C776"/>
<dbReference type="RefSeq" id="WP_218673213.1">
    <property type="nucleotide sequence ID" value="NZ_FWYD01000006.1"/>
</dbReference>
<keyword evidence="3" id="KW-1185">Reference proteome</keyword>
<protein>
    <submittedName>
        <fullName evidence="2">Uncharacterized protein</fullName>
    </submittedName>
</protein>
<name>A0A1W2C776_9RHOB</name>
<feature type="region of interest" description="Disordered" evidence="1">
    <location>
        <begin position="1"/>
        <end position="20"/>
    </location>
</feature>
<dbReference type="InterPro" id="IPR016024">
    <property type="entry name" value="ARM-type_fold"/>
</dbReference>
<dbReference type="EMBL" id="FWYD01000006">
    <property type="protein sequence ID" value="SMC81115.1"/>
    <property type="molecule type" value="Genomic_DNA"/>
</dbReference>
<feature type="non-terminal residue" evidence="2">
    <location>
        <position position="1"/>
    </location>
</feature>
<proteinExistence type="predicted"/>
<gene>
    <name evidence="2" type="ORF">SAMN06295998_106145</name>
</gene>
<organism evidence="2 3">
    <name type="scientific">Primorskyibacter flagellatus</name>
    <dbReference type="NCBI Taxonomy" id="1387277"/>
    <lineage>
        <taxon>Bacteria</taxon>
        <taxon>Pseudomonadati</taxon>
        <taxon>Pseudomonadota</taxon>
        <taxon>Alphaproteobacteria</taxon>
        <taxon>Rhodobacterales</taxon>
        <taxon>Roseobacteraceae</taxon>
        <taxon>Primorskyibacter</taxon>
    </lineage>
</organism>
<accession>A0A1W2C776</accession>